<dbReference type="InterPro" id="IPR052709">
    <property type="entry name" value="Transposase-MT_Hybrid"/>
</dbReference>
<evidence type="ECO:0000313" key="2">
    <source>
        <dbReference type="Proteomes" id="UP001235939"/>
    </source>
</evidence>
<dbReference type="EMBL" id="CP092867">
    <property type="protein sequence ID" value="UYV68317.1"/>
    <property type="molecule type" value="Genomic_DNA"/>
</dbReference>
<dbReference type="Proteomes" id="UP001235939">
    <property type="component" value="Chromosome 05"/>
</dbReference>
<keyword evidence="2" id="KW-1185">Reference proteome</keyword>
<protein>
    <recommendedName>
        <fullName evidence="3">Mos1 transposase HTH domain-containing protein</fullName>
    </recommendedName>
</protein>
<proteinExistence type="predicted"/>
<evidence type="ECO:0000313" key="1">
    <source>
        <dbReference type="EMBL" id="UYV68317.1"/>
    </source>
</evidence>
<evidence type="ECO:0008006" key="3">
    <source>
        <dbReference type="Google" id="ProtNLM"/>
    </source>
</evidence>
<dbReference type="PANTHER" id="PTHR46060">
    <property type="entry name" value="MARINER MOS1 TRANSPOSASE-LIKE PROTEIN"/>
    <property type="match status" value="1"/>
</dbReference>
<gene>
    <name evidence="1" type="ORF">LAZ67_5003844</name>
</gene>
<reference evidence="1 2" key="1">
    <citation type="submission" date="2022-01" db="EMBL/GenBank/DDBJ databases">
        <title>A chromosomal length assembly of Cordylochernes scorpioides.</title>
        <authorList>
            <person name="Zeh D."/>
            <person name="Zeh J."/>
        </authorList>
    </citation>
    <scope>NUCLEOTIDE SEQUENCE [LARGE SCALE GENOMIC DNA]</scope>
    <source>
        <strain evidence="1">IN4F17</strain>
        <tissue evidence="1">Whole Body</tissue>
    </source>
</reference>
<dbReference type="PANTHER" id="PTHR46060:SF1">
    <property type="entry name" value="MARINER MOS1 TRANSPOSASE-LIKE PROTEIN"/>
    <property type="match status" value="1"/>
</dbReference>
<accession>A0ABY6KIP9</accession>
<organism evidence="1 2">
    <name type="scientific">Cordylochernes scorpioides</name>
    <dbReference type="NCBI Taxonomy" id="51811"/>
    <lineage>
        <taxon>Eukaryota</taxon>
        <taxon>Metazoa</taxon>
        <taxon>Ecdysozoa</taxon>
        <taxon>Arthropoda</taxon>
        <taxon>Chelicerata</taxon>
        <taxon>Arachnida</taxon>
        <taxon>Pseudoscorpiones</taxon>
        <taxon>Cheliferoidea</taxon>
        <taxon>Chernetidae</taxon>
        <taxon>Cordylochernes</taxon>
    </lineage>
</organism>
<name>A0ABY6KIP9_9ARAC</name>
<sequence>MSYKAQRDNLICNITVDMEPNVNTRIPQRSVIEFLFKSVYGNETLDRSTIQRWVQSFQKGDFDLHDKERPGKPLTVTTDQNLALVEEIVKNNRTITTYQLMKKLSISKEGSHVKYAISYVSYIGETGRFLGTRLQEHKSSWKYAKERFAMVEHGLRSGHQPDWENTSTICRGIQNSHQRKFLEAIASIKDPASVNRYEEIPERNIQLLIREMMQTRKEICLDLFESYPGLASETFKGVITCDETWVYLYDSSSKLQSMEWTHDMCPVKKK</sequence>